<sequence>MRERILLLYGSEYGTSYDCCRNIYYELYTSFDIDFFSLNEINIISLYKYDNIVIIVSTTGYGCCPHNMSQFWLALHNNNLIFYDNMKFHLFGLGDSSYDNYNQVAKKLKKKLKSLNANIVNYSLGNYQHPSMHFSNFNIWKNNLYTFLKKNYYNFDINTDAPLLYDVIICEDNKNENHVNSENFNKKKKNIYDKTHKEDNTNIINNNNNNNMNNMNNMNKMKNTSFLLKNVETFNIDDHFCKLLNYNKFVVTKNERCTNINYERDVRYMNLITTDECSNICGLIKVHPFLDINKTKELLKLLKINYNDYIVIIPNKNLNNKESIYLPINKKIKVLDLFIYFLDLNKIVTPFFFTYLTTRTCSEIHRNKFYKIADTINISDYFSYVYQDKRSYFDIMFDFYNYINIDINFLINTLPNIQDRSYSILNIFTTYTNIDNYNFFNIYNLYVSQKFLNMLHFLKTNIISNHLLDIQNVNSVQKLQSHVPHSYGNHISNGCSENTGLTYSKILGNVYKKILKRIKGETQNKDNTNKYTYMYKQNIIELLVCLYKIEINKNKTLKGLCSDYLINLNPGSFVYSKIENSMLALNKNIFNLDYTILYISVGAAFSSLIQVLRHRHYLYSTKYLESNHDKNKNVKQNEHDYKNTKIKEKKDLLFLGFRQKSQDFYFKDEMKSYLYFSYIFLAFSQDVEDKFVYYNKLNCNDSSRKWVEDNIISNNNNVNDNNDNNNNNVNDNNVNDNNVNDNNVNRNNHSNNHCNNNDCSYNIYNENHFEEHEQNYFKMSYEQMINTLQKKKKIYVTDIILMLQNTIYDLLKEKNTIILIAGKSRPFSQNLIKTFADIIKNKEPNKNMEEINLFIKKKIDDFSIILESWY</sequence>
<proteinExistence type="predicted"/>
<evidence type="ECO:0000313" key="4">
    <source>
        <dbReference type="EMBL" id="ETW58470.1"/>
    </source>
</evidence>
<dbReference type="Gene3D" id="3.40.50.360">
    <property type="match status" value="1"/>
</dbReference>
<dbReference type="Proteomes" id="UP000030694">
    <property type="component" value="Unassembled WGS sequence"/>
</dbReference>
<dbReference type="OMA" id="RSYYDIF"/>
<dbReference type="GO" id="GO:0016491">
    <property type="term" value="F:oxidoreductase activity"/>
    <property type="evidence" value="ECO:0007669"/>
    <property type="project" value="InterPro"/>
</dbReference>
<keyword evidence="1" id="KW-0285">Flavoprotein</keyword>
<dbReference type="GO" id="GO:0005829">
    <property type="term" value="C:cytosol"/>
    <property type="evidence" value="ECO:0007669"/>
    <property type="project" value="TreeGrafter"/>
</dbReference>
<dbReference type="EMBL" id="KI927620">
    <property type="protein sequence ID" value="ETW58470.1"/>
    <property type="molecule type" value="Genomic_DNA"/>
</dbReference>
<dbReference type="SUPFAM" id="SSF52218">
    <property type="entry name" value="Flavoproteins"/>
    <property type="match status" value="1"/>
</dbReference>
<dbReference type="InterPro" id="IPR008254">
    <property type="entry name" value="Flavodoxin/NO_synth"/>
</dbReference>
<evidence type="ECO:0000313" key="5">
    <source>
        <dbReference type="Proteomes" id="UP000030694"/>
    </source>
</evidence>
<evidence type="ECO:0000259" key="3">
    <source>
        <dbReference type="PROSITE" id="PS50902"/>
    </source>
</evidence>
<reference evidence="4 5" key="1">
    <citation type="submission" date="2013-02" db="EMBL/GenBank/DDBJ databases">
        <title>The Genome Annotation of Plasmodium falciparum CAMP/Malaysia.</title>
        <authorList>
            <consortium name="The Broad Institute Genome Sequencing Platform"/>
            <consortium name="The Broad Institute Genome Sequencing Center for Infectious Disease"/>
            <person name="Neafsey D."/>
            <person name="Hoffman S."/>
            <person name="Volkman S."/>
            <person name="Rosenthal P."/>
            <person name="Walker B."/>
            <person name="Young S.K."/>
            <person name="Zeng Q."/>
            <person name="Gargeya S."/>
            <person name="Fitzgerald M."/>
            <person name="Haas B."/>
            <person name="Abouelleil A."/>
            <person name="Allen A.W."/>
            <person name="Alvarado L."/>
            <person name="Arachchi H.M."/>
            <person name="Berlin A.M."/>
            <person name="Chapman S.B."/>
            <person name="Gainer-Dewar J."/>
            <person name="Goldberg J."/>
            <person name="Griggs A."/>
            <person name="Gujja S."/>
            <person name="Hansen M."/>
            <person name="Howarth C."/>
            <person name="Imamovic A."/>
            <person name="Ireland A."/>
            <person name="Larimer J."/>
            <person name="McCowan C."/>
            <person name="Murphy C."/>
            <person name="Pearson M."/>
            <person name="Poon T.W."/>
            <person name="Priest M."/>
            <person name="Roberts A."/>
            <person name="Saif S."/>
            <person name="Shea T."/>
            <person name="Sisk P."/>
            <person name="Sykes S."/>
            <person name="Wortman J."/>
            <person name="Nusbaum C."/>
            <person name="Birren B."/>
        </authorList>
    </citation>
    <scope>NUCLEOTIDE SEQUENCE [LARGE SCALE GENOMIC DNA]</scope>
    <source>
        <strain evidence="4 5">CAMP/Malaysia</strain>
    </source>
</reference>
<accession>A0A024X082</accession>
<dbReference type="InterPro" id="IPR023173">
    <property type="entry name" value="NADPH_Cyt_P450_Rdtase_alpha"/>
</dbReference>
<reference evidence="4 5" key="2">
    <citation type="submission" date="2013-02" db="EMBL/GenBank/DDBJ databases">
        <title>The Genome Sequence of Plasmodium falciparum CAMP/Malaysia.</title>
        <authorList>
            <consortium name="The Broad Institute Genome Sequencing Platform"/>
            <consortium name="The Broad Institute Genome Sequencing Center for Infectious Disease"/>
            <person name="Neafsey D."/>
            <person name="Cheeseman I."/>
            <person name="Volkman S."/>
            <person name="Adams J."/>
            <person name="Walker B."/>
            <person name="Young S.K."/>
            <person name="Zeng Q."/>
            <person name="Gargeya S."/>
            <person name="Fitzgerald M."/>
            <person name="Haas B."/>
            <person name="Abouelleil A."/>
            <person name="Alvarado L."/>
            <person name="Arachchi H.M."/>
            <person name="Berlin A.M."/>
            <person name="Chapman S.B."/>
            <person name="Dewar J."/>
            <person name="Goldberg J."/>
            <person name="Griggs A."/>
            <person name="Gujja S."/>
            <person name="Hansen M."/>
            <person name="Howarth C."/>
            <person name="Imamovic A."/>
            <person name="Larimer J."/>
            <person name="McCowan C."/>
            <person name="Murphy C."/>
            <person name="Neiman D."/>
            <person name="Pearson M."/>
            <person name="Priest M."/>
            <person name="Roberts A."/>
            <person name="Saif S."/>
            <person name="Shea T."/>
            <person name="Sisk P."/>
            <person name="Sykes S."/>
            <person name="Wortman J."/>
            <person name="Nusbaum C."/>
            <person name="Birren B."/>
        </authorList>
    </citation>
    <scope>NUCLEOTIDE SEQUENCE [LARGE SCALE GENOMIC DNA]</scope>
    <source>
        <strain evidence="4 5">CAMP/Malaysia</strain>
    </source>
</reference>
<name>A0A024X082_PLAFC</name>
<dbReference type="Pfam" id="PF00258">
    <property type="entry name" value="Flavodoxin_1"/>
    <property type="match status" value="1"/>
</dbReference>
<dbReference type="SUPFAM" id="SSF63380">
    <property type="entry name" value="Riboflavin synthase domain-like"/>
    <property type="match status" value="1"/>
</dbReference>
<dbReference type="InterPro" id="IPR029039">
    <property type="entry name" value="Flavoprotein-like_sf"/>
</dbReference>
<feature type="domain" description="Flavodoxin-like" evidence="3">
    <location>
        <begin position="5"/>
        <end position="145"/>
    </location>
</feature>
<dbReference type="PANTHER" id="PTHR19384:SF10">
    <property type="entry name" value="NADPH-DEPENDENT DIFLAVIN OXIDOREDUCTASE 1"/>
    <property type="match status" value="1"/>
</dbReference>
<dbReference type="InterPro" id="IPR039261">
    <property type="entry name" value="FNR_nucleotide-bd"/>
</dbReference>
<evidence type="ECO:0000256" key="2">
    <source>
        <dbReference type="SAM" id="MobiDB-lite"/>
    </source>
</evidence>
<dbReference type="GO" id="GO:0010181">
    <property type="term" value="F:FMN binding"/>
    <property type="evidence" value="ECO:0007669"/>
    <property type="project" value="InterPro"/>
</dbReference>
<evidence type="ECO:0000256" key="1">
    <source>
        <dbReference type="ARBA" id="ARBA00022630"/>
    </source>
</evidence>
<gene>
    <name evidence="4" type="ORF">PFMC_05570</name>
</gene>
<dbReference type="InterPro" id="IPR017938">
    <property type="entry name" value="Riboflavin_synthase-like_b-brl"/>
</dbReference>
<dbReference type="GO" id="GO:0050660">
    <property type="term" value="F:flavin adenine dinucleotide binding"/>
    <property type="evidence" value="ECO:0007669"/>
    <property type="project" value="TreeGrafter"/>
</dbReference>
<dbReference type="Gene3D" id="3.40.50.80">
    <property type="entry name" value="Nucleotide-binding domain of ferredoxin-NADP reductase (FNR) module"/>
    <property type="match status" value="2"/>
</dbReference>
<dbReference type="AlphaFoldDB" id="A0A024X082"/>
<feature type="region of interest" description="Disordered" evidence="2">
    <location>
        <begin position="716"/>
        <end position="751"/>
    </location>
</feature>
<dbReference type="PROSITE" id="PS50902">
    <property type="entry name" value="FLAVODOXIN_LIKE"/>
    <property type="match status" value="1"/>
</dbReference>
<dbReference type="SUPFAM" id="SSF52343">
    <property type="entry name" value="Ferredoxin reductase-like, C-terminal NADP-linked domain"/>
    <property type="match status" value="1"/>
</dbReference>
<dbReference type="Gene3D" id="1.20.990.10">
    <property type="entry name" value="NADPH-cytochrome p450 Reductase, Chain A, domain 3"/>
    <property type="match status" value="1"/>
</dbReference>
<protein>
    <recommendedName>
        <fullName evidence="3">Flavodoxin-like domain-containing protein</fullName>
    </recommendedName>
</protein>
<dbReference type="OrthoDB" id="1856718at2759"/>
<organism evidence="4 5">
    <name type="scientific">Plasmodium falciparum (isolate Camp / Malaysia)</name>
    <dbReference type="NCBI Taxonomy" id="5835"/>
    <lineage>
        <taxon>Eukaryota</taxon>
        <taxon>Sar</taxon>
        <taxon>Alveolata</taxon>
        <taxon>Apicomplexa</taxon>
        <taxon>Aconoidasida</taxon>
        <taxon>Haemosporida</taxon>
        <taxon>Plasmodiidae</taxon>
        <taxon>Plasmodium</taxon>
        <taxon>Plasmodium (Laverania)</taxon>
    </lineage>
</organism>
<dbReference type="PANTHER" id="PTHR19384">
    <property type="entry name" value="NITRIC OXIDE SYNTHASE-RELATED"/>
    <property type="match status" value="1"/>
</dbReference>